<dbReference type="FunFam" id="2.130.10.10:FF:000853">
    <property type="entry name" value="WD repeat-containing protein RUP2"/>
    <property type="match status" value="1"/>
</dbReference>
<dbReference type="SMART" id="SM00320">
    <property type="entry name" value="WD40"/>
    <property type="match status" value="6"/>
</dbReference>
<dbReference type="Pfam" id="PF00400">
    <property type="entry name" value="WD40"/>
    <property type="match status" value="3"/>
</dbReference>
<sequence length="374" mass="41343">MKNFSSESDPILPSQIPDQEERSSAKCEWDFRISAVISSFVTDGPISDTLGVIEVNSSGTLFATGGIARKIRVYSLSSLLSISPSGAEEPPLVDHATACLFCICTPAKLSSLKWKPGFAGRVMGSADYDGVVTEYDLETKMSIFERDEHNGRRVWSMDYSHWDPVVGASGSDDGTMQMWDPRHDGGKCVATVQLGSPVCCVEFCPFGGAMLAVGCADRKAYVYDVRKMDKAVAVFNGHERTVSYTRFLDDRTVMTSGTDGCLKMWDVENQRLIRTYRGHTNQRRFVGLSIWRNEGLIGCGSESNEMFVYDKRWGEPIWVHGFEPEGGTRRSEYGFVSSICWSQQGEDECTLVGGGSDGVVKTFSGKRKPLINLR</sequence>
<evidence type="ECO:0000256" key="4">
    <source>
        <dbReference type="ARBA" id="ARBA00022574"/>
    </source>
</evidence>
<dbReference type="GO" id="GO:0043254">
    <property type="term" value="P:regulation of protein-containing complex assembly"/>
    <property type="evidence" value="ECO:0007669"/>
    <property type="project" value="UniProtKB-ARBA"/>
</dbReference>
<keyword evidence="6" id="KW-0287">Flowering</keyword>
<evidence type="ECO:0000256" key="5">
    <source>
        <dbReference type="ARBA" id="ARBA00022737"/>
    </source>
</evidence>
<comment type="subcellular location">
    <subcellularLocation>
        <location evidence="2">Cytoplasm</location>
        <location evidence="2">Cytosol</location>
    </subcellularLocation>
    <subcellularLocation>
        <location evidence="1">Nucleus</location>
    </subcellularLocation>
</comment>
<keyword evidence="3" id="KW-0963">Cytoplasm</keyword>
<keyword evidence="10" id="KW-1185">Reference proteome</keyword>
<organism evidence="9 10">
    <name type="scientific">Cynara cardunculus var. scolymus</name>
    <name type="common">Globe artichoke</name>
    <name type="synonym">Cynara scolymus</name>
    <dbReference type="NCBI Taxonomy" id="59895"/>
    <lineage>
        <taxon>Eukaryota</taxon>
        <taxon>Viridiplantae</taxon>
        <taxon>Streptophyta</taxon>
        <taxon>Embryophyta</taxon>
        <taxon>Tracheophyta</taxon>
        <taxon>Spermatophyta</taxon>
        <taxon>Magnoliopsida</taxon>
        <taxon>eudicotyledons</taxon>
        <taxon>Gunneridae</taxon>
        <taxon>Pentapetalae</taxon>
        <taxon>asterids</taxon>
        <taxon>campanulids</taxon>
        <taxon>Asterales</taxon>
        <taxon>Asteraceae</taxon>
        <taxon>Carduoideae</taxon>
        <taxon>Cardueae</taxon>
        <taxon>Carduinae</taxon>
        <taxon>Cynara</taxon>
    </lineage>
</organism>
<evidence type="ECO:0000256" key="1">
    <source>
        <dbReference type="ARBA" id="ARBA00004123"/>
    </source>
</evidence>
<dbReference type="Gene3D" id="2.130.10.10">
    <property type="entry name" value="YVTN repeat-like/Quinoprotein amine dehydrogenase"/>
    <property type="match status" value="1"/>
</dbReference>
<dbReference type="EMBL" id="LEKV01001515">
    <property type="protein sequence ID" value="KVI07176.1"/>
    <property type="molecule type" value="Genomic_DNA"/>
</dbReference>
<gene>
    <name evidence="9" type="ORF">Ccrd_014469</name>
</gene>
<dbReference type="STRING" id="59895.A0A103YDP0"/>
<dbReference type="OMA" id="RVWSMDY"/>
<dbReference type="PROSITE" id="PS00678">
    <property type="entry name" value="WD_REPEATS_1"/>
    <property type="match status" value="1"/>
</dbReference>
<dbReference type="GO" id="GO:0005829">
    <property type="term" value="C:cytosol"/>
    <property type="evidence" value="ECO:0007669"/>
    <property type="project" value="UniProtKB-SubCell"/>
</dbReference>
<comment type="caution">
    <text evidence="9">The sequence shown here is derived from an EMBL/GenBank/DDBJ whole genome shotgun (WGS) entry which is preliminary data.</text>
</comment>
<evidence type="ECO:0000313" key="10">
    <source>
        <dbReference type="Proteomes" id="UP000243975"/>
    </source>
</evidence>
<keyword evidence="5" id="KW-0677">Repeat</keyword>
<dbReference type="InterPro" id="IPR019775">
    <property type="entry name" value="WD40_repeat_CS"/>
</dbReference>
<protein>
    <submittedName>
        <fullName evidence="9">WD40 repeat-containing protein</fullName>
    </submittedName>
</protein>
<dbReference type="PANTHER" id="PTHR45389:SF1">
    <property type="entry name" value="WD REPEAT-CONTAINING PROTEIN RUP1"/>
    <property type="match status" value="1"/>
</dbReference>
<dbReference type="GO" id="GO:0009908">
    <property type="term" value="P:flower development"/>
    <property type="evidence" value="ECO:0007669"/>
    <property type="project" value="UniProtKB-KW"/>
</dbReference>
<dbReference type="PROSITE" id="PS50082">
    <property type="entry name" value="WD_REPEATS_2"/>
    <property type="match status" value="1"/>
</dbReference>
<dbReference type="PROSITE" id="PS50294">
    <property type="entry name" value="WD_REPEATS_REGION"/>
    <property type="match status" value="1"/>
</dbReference>
<accession>A0A103YDP0</accession>
<evidence type="ECO:0000256" key="3">
    <source>
        <dbReference type="ARBA" id="ARBA00022490"/>
    </source>
</evidence>
<evidence type="ECO:0000256" key="7">
    <source>
        <dbReference type="ARBA" id="ARBA00023242"/>
    </source>
</evidence>
<dbReference type="InterPro" id="IPR036322">
    <property type="entry name" value="WD40_repeat_dom_sf"/>
</dbReference>
<dbReference type="GO" id="GO:0010224">
    <property type="term" value="P:response to UV-B"/>
    <property type="evidence" value="ECO:0007669"/>
    <property type="project" value="UniProtKB-ARBA"/>
</dbReference>
<keyword evidence="7" id="KW-0539">Nucleus</keyword>
<evidence type="ECO:0000256" key="8">
    <source>
        <dbReference type="PROSITE-ProRule" id="PRU00221"/>
    </source>
</evidence>
<reference evidence="9 10" key="1">
    <citation type="journal article" date="2016" name="Sci. Rep.">
        <title>The genome sequence of the outbreeding globe artichoke constructed de novo incorporating a phase-aware low-pass sequencing strategy of F1 progeny.</title>
        <authorList>
            <person name="Scaglione D."/>
            <person name="Reyes-Chin-Wo S."/>
            <person name="Acquadro A."/>
            <person name="Froenicke L."/>
            <person name="Portis E."/>
            <person name="Beitel C."/>
            <person name="Tirone M."/>
            <person name="Mauro R."/>
            <person name="Lo Monaco A."/>
            <person name="Mauromicale G."/>
            <person name="Faccioli P."/>
            <person name="Cattivelli L."/>
            <person name="Rieseberg L."/>
            <person name="Michelmore R."/>
            <person name="Lanteri S."/>
        </authorList>
    </citation>
    <scope>NUCLEOTIDE SEQUENCE [LARGE SCALE GENOMIC DNA]</scope>
    <source>
        <strain evidence="9">2C</strain>
    </source>
</reference>
<dbReference type="GO" id="GO:0005634">
    <property type="term" value="C:nucleus"/>
    <property type="evidence" value="ECO:0007669"/>
    <property type="project" value="UniProtKB-SubCell"/>
</dbReference>
<dbReference type="InterPro" id="IPR044616">
    <property type="entry name" value="RUP1/2"/>
</dbReference>
<evidence type="ECO:0000256" key="6">
    <source>
        <dbReference type="ARBA" id="ARBA00023089"/>
    </source>
</evidence>
<dbReference type="SUPFAM" id="SSF50978">
    <property type="entry name" value="WD40 repeat-like"/>
    <property type="match status" value="1"/>
</dbReference>
<dbReference type="PANTHER" id="PTHR45389">
    <property type="entry name" value="WD REPEAT-CONTAINING PROTEIN RUP1"/>
    <property type="match status" value="1"/>
</dbReference>
<feature type="repeat" description="WD" evidence="8">
    <location>
        <begin position="235"/>
        <end position="275"/>
    </location>
</feature>
<dbReference type="Gramene" id="KVI07176">
    <property type="protein sequence ID" value="KVI07176"/>
    <property type="gene ID" value="Ccrd_014469"/>
</dbReference>
<proteinExistence type="predicted"/>
<evidence type="ECO:0000256" key="2">
    <source>
        <dbReference type="ARBA" id="ARBA00004514"/>
    </source>
</evidence>
<dbReference type="Proteomes" id="UP000243975">
    <property type="component" value="Unassembled WGS sequence"/>
</dbReference>
<dbReference type="AlphaFoldDB" id="A0A103YDP0"/>
<dbReference type="InterPro" id="IPR001680">
    <property type="entry name" value="WD40_rpt"/>
</dbReference>
<dbReference type="InterPro" id="IPR015943">
    <property type="entry name" value="WD40/YVTN_repeat-like_dom_sf"/>
</dbReference>
<name>A0A103YDP0_CYNCS</name>
<keyword evidence="4 8" id="KW-0853">WD repeat</keyword>
<evidence type="ECO:0000313" key="9">
    <source>
        <dbReference type="EMBL" id="KVI07176.1"/>
    </source>
</evidence>
<dbReference type="OrthoDB" id="273771at2759"/>